<dbReference type="AlphaFoldDB" id="A0A0M2T0F4"/>
<sequence>MKLGIIGSYGGSSIGDEAILKGLIETLEASALEINKVVIFSTNSLITKTAIGKLDYRFEIAFKDLTISRAGNLENSTRSKLTVKRNIIKFLKQYQSFFPLEKLYRKITKKPYIMNDVISGENLDALLFGGGNLLMDLYPKWPYIVEEILEQADKNRTKVYFIGMGAGPIRTPFGKRLFKKVVNKYYVSTRDQESAEYLRKQLKVEKSIKVGTDLAFGLGTHSDSNIRKNGLGITVVPYYADFYWPKSDLEKYQNYCLNMARILDAVLEELPEKVEFFATNYPFDLKVALEIKNLMKHGRKILVNQEKMDVDTLLEYLGKKKFILGTRLHSLILSSCRGTDFFGVSYQPKVRYFLNRLGKGHDCFNITELEQELPAVEIERLSSRIKESCQNRDDGKITTYSTDQKNGLIKELEQALAIRVAHAR</sequence>
<name>A0A0M2T0F4_9BACI</name>
<reference evidence="2 3" key="1">
    <citation type="submission" date="2015-04" db="EMBL/GenBank/DDBJ databases">
        <title>Taxonomic description and genome sequence of Bacillus campisalis sp. nov., a novel member of the genus Bacillus isolated from solar saltern.</title>
        <authorList>
            <person name="Mathan Kumar R."/>
            <person name="Kaur G."/>
            <person name="Kumar A."/>
            <person name="Singh N.K."/>
            <person name="Kaur N."/>
            <person name="Kumar N."/>
            <person name="Mayilraj S."/>
        </authorList>
    </citation>
    <scope>NUCLEOTIDE SEQUENCE [LARGE SCALE GENOMIC DNA]</scope>
    <source>
        <strain evidence="2 3">SA2-6</strain>
    </source>
</reference>
<dbReference type="Proteomes" id="UP000034166">
    <property type="component" value="Unassembled WGS sequence"/>
</dbReference>
<proteinExistence type="predicted"/>
<comment type="caution">
    <text evidence="2">The sequence shown here is derived from an EMBL/GenBank/DDBJ whole genome shotgun (WGS) entry which is preliminary data.</text>
</comment>
<evidence type="ECO:0000313" key="3">
    <source>
        <dbReference type="Proteomes" id="UP000034166"/>
    </source>
</evidence>
<dbReference type="EMBL" id="LAYY01000006">
    <property type="protein sequence ID" value="KKK38717.1"/>
    <property type="molecule type" value="Genomic_DNA"/>
</dbReference>
<protein>
    <recommendedName>
        <fullName evidence="1">Polysaccharide pyruvyl transferase domain-containing protein</fullName>
    </recommendedName>
</protein>
<dbReference type="PANTHER" id="PTHR36836:SF1">
    <property type="entry name" value="COLANIC ACID BIOSYNTHESIS PROTEIN WCAK"/>
    <property type="match status" value="1"/>
</dbReference>
<accession>A0A0M2T0F4</accession>
<gene>
    <name evidence="2" type="ORF">WQ57_06930</name>
</gene>
<dbReference type="PATRIC" id="fig|1408103.3.peg.1559"/>
<evidence type="ECO:0000259" key="1">
    <source>
        <dbReference type="Pfam" id="PF04230"/>
    </source>
</evidence>
<organism evidence="2 3">
    <name type="scientific">Mesobacillus campisalis</name>
    <dbReference type="NCBI Taxonomy" id="1408103"/>
    <lineage>
        <taxon>Bacteria</taxon>
        <taxon>Bacillati</taxon>
        <taxon>Bacillota</taxon>
        <taxon>Bacilli</taxon>
        <taxon>Bacillales</taxon>
        <taxon>Bacillaceae</taxon>
        <taxon>Mesobacillus</taxon>
    </lineage>
</organism>
<dbReference type="InterPro" id="IPR007345">
    <property type="entry name" value="Polysacch_pyruvyl_Trfase"/>
</dbReference>
<dbReference type="OrthoDB" id="3199616at2"/>
<evidence type="ECO:0000313" key="2">
    <source>
        <dbReference type="EMBL" id="KKK38717.1"/>
    </source>
</evidence>
<dbReference type="PANTHER" id="PTHR36836">
    <property type="entry name" value="COLANIC ACID BIOSYNTHESIS PROTEIN WCAK"/>
    <property type="match status" value="1"/>
</dbReference>
<feature type="domain" description="Polysaccharide pyruvyl transferase" evidence="1">
    <location>
        <begin position="14"/>
        <end position="347"/>
    </location>
</feature>
<dbReference type="Pfam" id="PF04230">
    <property type="entry name" value="PS_pyruv_trans"/>
    <property type="match status" value="1"/>
</dbReference>
<keyword evidence="3" id="KW-1185">Reference proteome</keyword>